<dbReference type="InterPro" id="IPR036188">
    <property type="entry name" value="FAD/NAD-bd_sf"/>
</dbReference>
<accession>A0A1J0VIG7</accession>
<evidence type="ECO:0000313" key="3">
    <source>
        <dbReference type="EMBL" id="APE31797.1"/>
    </source>
</evidence>
<organism evidence="3 4">
    <name type="scientific">Halomonas aestuarii</name>
    <dbReference type="NCBI Taxonomy" id="1897729"/>
    <lineage>
        <taxon>Bacteria</taxon>
        <taxon>Pseudomonadati</taxon>
        <taxon>Pseudomonadota</taxon>
        <taxon>Gammaproteobacteria</taxon>
        <taxon>Oceanospirillales</taxon>
        <taxon>Halomonadaceae</taxon>
        <taxon>Halomonas</taxon>
    </lineage>
</organism>
<gene>
    <name evidence="3" type="ORF">BOX17_13050</name>
</gene>
<dbReference type="Pfam" id="PF01266">
    <property type="entry name" value="DAO"/>
    <property type="match status" value="1"/>
</dbReference>
<dbReference type="InterPro" id="IPR006076">
    <property type="entry name" value="FAD-dep_OxRdtase"/>
</dbReference>
<dbReference type="GO" id="GO:0016491">
    <property type="term" value="F:oxidoreductase activity"/>
    <property type="evidence" value="ECO:0007669"/>
    <property type="project" value="UniProtKB-KW"/>
</dbReference>
<evidence type="ECO:0000259" key="2">
    <source>
        <dbReference type="Pfam" id="PF01266"/>
    </source>
</evidence>
<keyword evidence="1" id="KW-0560">Oxidoreductase</keyword>
<dbReference type="GO" id="GO:0005737">
    <property type="term" value="C:cytoplasm"/>
    <property type="evidence" value="ECO:0007669"/>
    <property type="project" value="TreeGrafter"/>
</dbReference>
<reference evidence="4" key="1">
    <citation type="submission" date="2016-11" db="EMBL/GenBank/DDBJ databases">
        <title>Halolamina sediminis sp. nov., an extremely halophilic archaeon isolated from solar salt.</title>
        <authorList>
            <person name="Koh H.-W."/>
            <person name="Rani S."/>
            <person name="Park S.-J."/>
        </authorList>
    </citation>
    <scope>NUCLEOTIDE SEQUENCE [LARGE SCALE GENOMIC DNA]</scope>
    <source>
        <strain evidence="4">Hb3</strain>
    </source>
</reference>
<dbReference type="Proteomes" id="UP000181985">
    <property type="component" value="Chromosome"/>
</dbReference>
<dbReference type="SUPFAM" id="SSF51905">
    <property type="entry name" value="FAD/NAD(P)-binding domain"/>
    <property type="match status" value="1"/>
</dbReference>
<dbReference type="PANTHER" id="PTHR13847:SF289">
    <property type="entry name" value="GLYCINE OXIDASE"/>
    <property type="match status" value="1"/>
</dbReference>
<dbReference type="RefSeq" id="WP_071945283.1">
    <property type="nucleotide sequence ID" value="NZ_CP018139.1"/>
</dbReference>
<dbReference type="AlphaFoldDB" id="A0A1J0VIG7"/>
<name>A0A1J0VIG7_9GAMM</name>
<evidence type="ECO:0000256" key="1">
    <source>
        <dbReference type="ARBA" id="ARBA00023002"/>
    </source>
</evidence>
<dbReference type="Gene3D" id="3.50.50.60">
    <property type="entry name" value="FAD/NAD(P)-binding domain"/>
    <property type="match status" value="2"/>
</dbReference>
<protein>
    <recommendedName>
        <fullName evidence="2">FAD dependent oxidoreductase domain-containing protein</fullName>
    </recommendedName>
</protein>
<dbReference type="Gene3D" id="3.30.9.10">
    <property type="entry name" value="D-Amino Acid Oxidase, subunit A, domain 2"/>
    <property type="match status" value="1"/>
</dbReference>
<sequence length="413" mass="44485">MKDIRVMDYTVIVVGAGVVGLNTAIALVKKGYDTCLVDNGVPGAGTSYGNAGVIANYAVMPLITPSMRKNLVPMVLDKDSPLSIRSSYALKLSKFGRYFLRATKQREWEASGYSMGSLMKDAWGCWKAVLDASGGQSLVKSSGVVVAFEKQASFQEFLDIEAQYKRAFDIPYATLTGDEVKDKVGGLRNEHSGGVFYPDARFAIDPYVLSTNLFDYYLAIGGRFEQASVESIRPRDGGHTVGLKGGELSANHVVLATGTSTKHLLKRAGIDLPIASERGYHAIVDEPIDMVRPVGLANHGVFATPMQDGVRIAGLSEFARPDAPASRQRIKQLDRIARHHFGAGIRTPWVGSRSTTPDGVPYVGGLRRHPGIWVNTGHGHLGLTLAAVTARALADELDSGIAAMNPLSPHRHL</sequence>
<evidence type="ECO:0000313" key="4">
    <source>
        <dbReference type="Proteomes" id="UP000181985"/>
    </source>
</evidence>
<keyword evidence="4" id="KW-1185">Reference proteome</keyword>
<dbReference type="KEGG" id="hsi:BOX17_13050"/>
<dbReference type="PANTHER" id="PTHR13847">
    <property type="entry name" value="SARCOSINE DEHYDROGENASE-RELATED"/>
    <property type="match status" value="1"/>
</dbReference>
<feature type="domain" description="FAD dependent oxidoreductase" evidence="2">
    <location>
        <begin position="11"/>
        <end position="395"/>
    </location>
</feature>
<dbReference type="EMBL" id="CP018139">
    <property type="protein sequence ID" value="APE31797.1"/>
    <property type="molecule type" value="Genomic_DNA"/>
</dbReference>
<proteinExistence type="predicted"/>
<dbReference type="SUPFAM" id="SSF54373">
    <property type="entry name" value="FAD-linked reductases, C-terminal domain"/>
    <property type="match status" value="1"/>
</dbReference>
<dbReference type="OrthoDB" id="9805337at2"/>